<evidence type="ECO:0000313" key="5">
    <source>
        <dbReference type="EMBL" id="KAF0463379.1"/>
    </source>
</evidence>
<dbReference type="Gene3D" id="3.40.50.150">
    <property type="entry name" value="Vaccinia Virus protein VP39"/>
    <property type="match status" value="1"/>
</dbReference>
<reference evidence="5 6" key="1">
    <citation type="journal article" date="2019" name="Environ. Microbiol.">
        <title>At the nexus of three kingdoms: the genome of the mycorrhizal fungus Gigaspora margarita provides insights into plant, endobacterial and fungal interactions.</title>
        <authorList>
            <person name="Venice F."/>
            <person name="Ghignone S."/>
            <person name="Salvioli di Fossalunga A."/>
            <person name="Amselem J."/>
            <person name="Novero M."/>
            <person name="Xianan X."/>
            <person name="Sedzielewska Toro K."/>
            <person name="Morin E."/>
            <person name="Lipzen A."/>
            <person name="Grigoriev I.V."/>
            <person name="Henrissat B."/>
            <person name="Martin F.M."/>
            <person name="Bonfante P."/>
        </authorList>
    </citation>
    <scope>NUCLEOTIDE SEQUENCE [LARGE SCALE GENOMIC DNA]</scope>
    <source>
        <strain evidence="5 6">BEG34</strain>
    </source>
</reference>
<protein>
    <submittedName>
        <fullName evidence="5">S-adenosyl-L-methionine-dependent methyltransferase</fullName>
    </submittedName>
</protein>
<dbReference type="PANTHER" id="PTHR43591">
    <property type="entry name" value="METHYLTRANSFERASE"/>
    <property type="match status" value="1"/>
</dbReference>
<organism evidence="5 6">
    <name type="scientific">Gigaspora margarita</name>
    <dbReference type="NCBI Taxonomy" id="4874"/>
    <lineage>
        <taxon>Eukaryota</taxon>
        <taxon>Fungi</taxon>
        <taxon>Fungi incertae sedis</taxon>
        <taxon>Mucoromycota</taxon>
        <taxon>Glomeromycotina</taxon>
        <taxon>Glomeromycetes</taxon>
        <taxon>Diversisporales</taxon>
        <taxon>Gigasporaceae</taxon>
        <taxon>Gigaspora</taxon>
    </lineage>
</organism>
<dbReference type="Proteomes" id="UP000439903">
    <property type="component" value="Unassembled WGS sequence"/>
</dbReference>
<evidence type="ECO:0000313" key="6">
    <source>
        <dbReference type="Proteomes" id="UP000439903"/>
    </source>
</evidence>
<keyword evidence="6" id="KW-1185">Reference proteome</keyword>
<dbReference type="AlphaFoldDB" id="A0A8H3XI11"/>
<comment type="caution">
    <text evidence="5">The sequence shown here is derived from an EMBL/GenBank/DDBJ whole genome shotgun (WGS) entry which is preliminary data.</text>
</comment>
<proteinExistence type="predicted"/>
<keyword evidence="1 5" id="KW-0489">Methyltransferase</keyword>
<sequence length="308" mass="35385">MGRIMSKIIEKPESIKSKSSQTEFRYVDGRRFHNVKDVVYALPNDEEESDRLHLQHFLLRYIWQSNFSAPIEHILSKSDSKILDAGCGAASWSFDMATSYPSISVVGLDISPHQPTQIKPNNFTFVKANILEGLPFEDNTFDYVFQRYLVSAYSKDKWPYVINELVRVLKPGGFLELCEFSHLFDTGPANQRLWSTVAKVLEGRGVDLNICQNLEEYAQNQDQLENVKKEVKQCYHGLKSNDIELSKVAISNTTSVYASLKQPLTKTLNISNDEFDELVKASKDELFEFDTYYNVVRVYARKINHNND</sequence>
<dbReference type="InterPro" id="IPR041698">
    <property type="entry name" value="Methyltransf_25"/>
</dbReference>
<dbReference type="EMBL" id="WTPW01001003">
    <property type="protein sequence ID" value="KAF0463379.1"/>
    <property type="molecule type" value="Genomic_DNA"/>
</dbReference>
<accession>A0A8H3XI11</accession>
<evidence type="ECO:0000256" key="1">
    <source>
        <dbReference type="ARBA" id="ARBA00022603"/>
    </source>
</evidence>
<dbReference type="GO" id="GO:0032259">
    <property type="term" value="P:methylation"/>
    <property type="evidence" value="ECO:0007669"/>
    <property type="project" value="UniProtKB-KW"/>
</dbReference>
<dbReference type="SUPFAM" id="SSF53335">
    <property type="entry name" value="S-adenosyl-L-methionine-dependent methyltransferases"/>
    <property type="match status" value="1"/>
</dbReference>
<dbReference type="InterPro" id="IPR029063">
    <property type="entry name" value="SAM-dependent_MTases_sf"/>
</dbReference>
<evidence type="ECO:0000256" key="2">
    <source>
        <dbReference type="ARBA" id="ARBA00022679"/>
    </source>
</evidence>
<evidence type="ECO:0000256" key="3">
    <source>
        <dbReference type="ARBA" id="ARBA00022691"/>
    </source>
</evidence>
<keyword evidence="3" id="KW-0949">S-adenosyl-L-methionine</keyword>
<dbReference type="OrthoDB" id="2013972at2759"/>
<dbReference type="InterPro" id="IPR023576">
    <property type="entry name" value="UbiE/COQ5_MeTrFase_CS"/>
</dbReference>
<dbReference type="GO" id="GO:0008168">
    <property type="term" value="F:methyltransferase activity"/>
    <property type="evidence" value="ECO:0007669"/>
    <property type="project" value="UniProtKB-KW"/>
</dbReference>
<evidence type="ECO:0000259" key="4">
    <source>
        <dbReference type="Pfam" id="PF13649"/>
    </source>
</evidence>
<gene>
    <name evidence="5" type="ORF">F8M41_000180</name>
</gene>
<dbReference type="CDD" id="cd02440">
    <property type="entry name" value="AdoMet_MTases"/>
    <property type="match status" value="1"/>
</dbReference>
<dbReference type="Pfam" id="PF13649">
    <property type="entry name" value="Methyltransf_25"/>
    <property type="match status" value="1"/>
</dbReference>
<feature type="domain" description="Methyltransferase" evidence="4">
    <location>
        <begin position="82"/>
        <end position="173"/>
    </location>
</feature>
<keyword evidence="2 5" id="KW-0808">Transferase</keyword>
<name>A0A8H3XI11_GIGMA</name>
<dbReference type="PROSITE" id="PS01184">
    <property type="entry name" value="UBIE_2"/>
    <property type="match status" value="1"/>
</dbReference>